<dbReference type="CDD" id="cd05246">
    <property type="entry name" value="dTDP_GD_SDR_e"/>
    <property type="match status" value="1"/>
</dbReference>
<dbReference type="InterPro" id="IPR005888">
    <property type="entry name" value="dTDP_Gluc_deHydtase"/>
</dbReference>
<proteinExistence type="inferred from homology"/>
<keyword evidence="6 7" id="KW-0456">Lyase</keyword>
<sequence>MKNILVTGGAGFIGSNFVPYFIEKNENYHLVNLDALTYAGNLENVKEVESHLRYTFVKGDIVDGDFIRALFDQYQFHDVIHFAAESHVDNSISGPEAFIKTNVLGTFNLLEAARKLWMNGPNDYKSEFQNARFHHVSTDEVYGTLGETGLFEETTPYAPNSPYSASKAGSDMIVRSYFHTYGMNVVTTNCSNNYGPKQHNEKLIPTIIRKALTGENIPIYGDGKNVRDWLYVLDHCKGIELAFKTGKSGETYNIGGRNERNNLYIVDKVCAILDEIKPKQTGSYKDQITFVKDRPGHDLRYAIDATKIENELGWKADENFETGIVKTIEWYINKF</sequence>
<evidence type="ECO:0000256" key="6">
    <source>
        <dbReference type="ARBA" id="ARBA00023239"/>
    </source>
</evidence>
<comment type="catalytic activity">
    <reaction evidence="1 7">
        <text>dTDP-alpha-D-glucose = dTDP-4-dehydro-6-deoxy-alpha-D-glucose + H2O</text>
        <dbReference type="Rhea" id="RHEA:17221"/>
        <dbReference type="ChEBI" id="CHEBI:15377"/>
        <dbReference type="ChEBI" id="CHEBI:57477"/>
        <dbReference type="ChEBI" id="CHEBI:57649"/>
        <dbReference type="EC" id="4.2.1.46"/>
    </reaction>
</comment>
<dbReference type="InterPro" id="IPR016040">
    <property type="entry name" value="NAD(P)-bd_dom"/>
</dbReference>
<evidence type="ECO:0000256" key="1">
    <source>
        <dbReference type="ARBA" id="ARBA00001539"/>
    </source>
</evidence>
<dbReference type="InterPro" id="IPR036291">
    <property type="entry name" value="NAD(P)-bd_dom_sf"/>
</dbReference>
<reference evidence="9 10" key="1">
    <citation type="submission" date="2021-06" db="EMBL/GenBank/DDBJ databases">
        <title>Whole genome sequences of Flavobacterium sp. KK2020170 and assembly.</title>
        <authorList>
            <person name="Kitahara K."/>
            <person name="Miyoshi S."/>
            <person name="Uesaka K."/>
        </authorList>
    </citation>
    <scope>NUCLEOTIDE SEQUENCE [LARGE SCALE GENOMIC DNA]</scope>
    <source>
        <strain evidence="9 10">KK2020170</strain>
    </source>
</reference>
<dbReference type="PANTHER" id="PTHR43000">
    <property type="entry name" value="DTDP-D-GLUCOSE 4,6-DEHYDRATASE-RELATED"/>
    <property type="match status" value="1"/>
</dbReference>
<gene>
    <name evidence="9" type="primary">rfbB</name>
    <name evidence="9" type="ORF">KK2020170_06890</name>
</gene>
<protein>
    <recommendedName>
        <fullName evidence="4 7">dTDP-glucose 4,6-dehydratase</fullName>
        <ecNumber evidence="4 7">4.2.1.46</ecNumber>
    </recommendedName>
</protein>
<evidence type="ECO:0000256" key="4">
    <source>
        <dbReference type="ARBA" id="ARBA00011990"/>
    </source>
</evidence>
<keyword evidence="5" id="KW-0520">NAD</keyword>
<dbReference type="Proteomes" id="UP000825258">
    <property type="component" value="Chromosome"/>
</dbReference>
<evidence type="ECO:0000256" key="5">
    <source>
        <dbReference type="ARBA" id="ARBA00023027"/>
    </source>
</evidence>
<evidence type="ECO:0000313" key="9">
    <source>
        <dbReference type="EMBL" id="BCY27821.1"/>
    </source>
</evidence>
<dbReference type="Gene3D" id="3.40.50.720">
    <property type="entry name" value="NAD(P)-binding Rossmann-like Domain"/>
    <property type="match status" value="1"/>
</dbReference>
<comment type="cofactor">
    <cofactor evidence="2 7">
        <name>NAD(+)</name>
        <dbReference type="ChEBI" id="CHEBI:57540"/>
    </cofactor>
</comment>
<dbReference type="Pfam" id="PF16363">
    <property type="entry name" value="GDP_Man_Dehyd"/>
    <property type="match status" value="1"/>
</dbReference>
<evidence type="ECO:0000256" key="7">
    <source>
        <dbReference type="RuleBase" id="RU004473"/>
    </source>
</evidence>
<dbReference type="Gene3D" id="3.90.25.10">
    <property type="entry name" value="UDP-galactose 4-epimerase, domain 1"/>
    <property type="match status" value="1"/>
</dbReference>
<dbReference type="EC" id="4.2.1.46" evidence="4 7"/>
<dbReference type="RefSeq" id="WP_221259425.1">
    <property type="nucleotide sequence ID" value="NZ_AP024749.1"/>
</dbReference>
<evidence type="ECO:0000313" key="10">
    <source>
        <dbReference type="Proteomes" id="UP000825258"/>
    </source>
</evidence>
<accession>A0ABM7S4F6</accession>
<dbReference type="NCBIfam" id="TIGR01181">
    <property type="entry name" value="dTDP_gluc_dehyt"/>
    <property type="match status" value="1"/>
</dbReference>
<feature type="domain" description="NAD(P)-binding" evidence="8">
    <location>
        <begin position="5"/>
        <end position="326"/>
    </location>
</feature>
<dbReference type="SUPFAM" id="SSF51735">
    <property type="entry name" value="NAD(P)-binding Rossmann-fold domains"/>
    <property type="match status" value="1"/>
</dbReference>
<comment type="similarity">
    <text evidence="3 7">Belongs to the NAD(P)-dependent epimerase/dehydratase family. dTDP-glucose dehydratase subfamily.</text>
</comment>
<evidence type="ECO:0000256" key="3">
    <source>
        <dbReference type="ARBA" id="ARBA00008178"/>
    </source>
</evidence>
<evidence type="ECO:0000256" key="2">
    <source>
        <dbReference type="ARBA" id="ARBA00001911"/>
    </source>
</evidence>
<evidence type="ECO:0000259" key="8">
    <source>
        <dbReference type="Pfam" id="PF16363"/>
    </source>
</evidence>
<organism evidence="9 10">
    <name type="scientific">Flavobacterium okayamense</name>
    <dbReference type="NCBI Taxonomy" id="2830782"/>
    <lineage>
        <taxon>Bacteria</taxon>
        <taxon>Pseudomonadati</taxon>
        <taxon>Bacteroidota</taxon>
        <taxon>Flavobacteriia</taxon>
        <taxon>Flavobacteriales</taxon>
        <taxon>Flavobacteriaceae</taxon>
        <taxon>Flavobacterium</taxon>
    </lineage>
</organism>
<name>A0ABM7S4F6_9FLAO</name>
<dbReference type="EMBL" id="AP024749">
    <property type="protein sequence ID" value="BCY27821.1"/>
    <property type="molecule type" value="Genomic_DNA"/>
</dbReference>
<keyword evidence="10" id="KW-1185">Reference proteome</keyword>